<reference evidence="2" key="1">
    <citation type="submission" date="2016-04" db="EMBL/GenBank/DDBJ databases">
        <authorList>
            <person name="Evans L.H."/>
            <person name="Alamgir A."/>
            <person name="Owens N."/>
            <person name="Weber N.D."/>
            <person name="Virtaneva K."/>
            <person name="Barbian K."/>
            <person name="Babar A."/>
            <person name="Rosenke K."/>
        </authorList>
    </citation>
    <scope>NUCLEOTIDE SEQUENCE</scope>
    <source>
        <strain evidence="2">86</strain>
    </source>
</reference>
<dbReference type="Gene3D" id="3.40.50.10540">
    <property type="entry name" value="Crotonobetainyl-coa:carnitine coa-transferase, domain 1"/>
    <property type="match status" value="1"/>
</dbReference>
<dbReference type="Pfam" id="PF02515">
    <property type="entry name" value="CoA_transf_3"/>
    <property type="match status" value="1"/>
</dbReference>
<protein>
    <submittedName>
        <fullName evidence="2">Formyl-CoA transferase</fullName>
        <ecNumber evidence="2">2.8.3.16</ecNumber>
    </submittedName>
</protein>
<dbReference type="GO" id="GO:0033608">
    <property type="term" value="F:formyl-CoA transferase activity"/>
    <property type="evidence" value="ECO:0007669"/>
    <property type="project" value="UniProtKB-EC"/>
</dbReference>
<dbReference type="InterPro" id="IPR050483">
    <property type="entry name" value="CoA-transferase_III_domain"/>
</dbReference>
<sequence>MKKPLEGIRVLDMTKVIAGPLCSMLLSDMGADVIKIEKKDVGEEGRTYGPWKEGVSLFYTVFNRNKRSMGIDFRNDEGLAVFRDLIKVSDVLVENYRPGTLASMGFDADALKKLNPRLIVAHLSGFGQYGPNRDRVAYDAIIQAMCGLEDLTGQVDGMPQMTGSSLLDCITGVYGAYGVMLALFEREKSGLGQEIDVALLDSGFSVLTTNMPDYLANGVIQTRVGNTDRVCAPVNTYMAKDRYIHINGGAQAVFKRLCQCMEREDLMDRFGDPDYRFDHGQEIDEILAEWVADKEAEELERRLTAFDIPASVVRNVGEALDSDHVKARKVVEFVDYPGIGPIPLPGVNVKLSRTPGAIYRRPALAGEHSEEILRDILGKTREEIRQLKASRAV</sequence>
<name>A0A212KAD7_9DELT</name>
<dbReference type="PANTHER" id="PTHR48207:SF3">
    <property type="entry name" value="SUCCINATE--HYDROXYMETHYLGLUTARATE COA-TRANSFERASE"/>
    <property type="match status" value="1"/>
</dbReference>
<proteinExistence type="predicted"/>
<dbReference type="InterPro" id="IPR044855">
    <property type="entry name" value="CoA-Trfase_III_dom3_sf"/>
</dbReference>
<dbReference type="AlphaFoldDB" id="A0A212KAD7"/>
<dbReference type="InterPro" id="IPR023606">
    <property type="entry name" value="CoA-Trfase_III_dom_1_sf"/>
</dbReference>
<evidence type="ECO:0000256" key="1">
    <source>
        <dbReference type="ARBA" id="ARBA00022679"/>
    </source>
</evidence>
<accession>A0A212KAD7</accession>
<dbReference type="EC" id="2.8.3.16" evidence="2"/>
<dbReference type="InterPro" id="IPR003673">
    <property type="entry name" value="CoA-Trfase_fam_III"/>
</dbReference>
<keyword evidence="1 2" id="KW-0808">Transferase</keyword>
<dbReference type="PANTHER" id="PTHR48207">
    <property type="entry name" value="SUCCINATE--HYDROXYMETHYLGLUTARATE COA-TRANSFERASE"/>
    <property type="match status" value="1"/>
</dbReference>
<dbReference type="SUPFAM" id="SSF89796">
    <property type="entry name" value="CoA-transferase family III (CaiB/BaiF)"/>
    <property type="match status" value="1"/>
</dbReference>
<organism evidence="2">
    <name type="scientific">uncultured delta proteobacterium</name>
    <dbReference type="NCBI Taxonomy" id="34034"/>
    <lineage>
        <taxon>Bacteria</taxon>
        <taxon>Deltaproteobacteria</taxon>
        <taxon>environmental samples</taxon>
    </lineage>
</organism>
<dbReference type="EMBL" id="FLUQ01000004">
    <property type="protein sequence ID" value="SBW08568.1"/>
    <property type="molecule type" value="Genomic_DNA"/>
</dbReference>
<evidence type="ECO:0000313" key="2">
    <source>
        <dbReference type="EMBL" id="SBW08568.1"/>
    </source>
</evidence>
<gene>
    <name evidence="2" type="ORF">KL86DPRO_40131</name>
</gene>
<dbReference type="Gene3D" id="3.30.1540.10">
    <property type="entry name" value="formyl-coa transferase, domain 3"/>
    <property type="match status" value="1"/>
</dbReference>